<dbReference type="PIRSF" id="PIRSF018266">
    <property type="entry name" value="FecR"/>
    <property type="match status" value="1"/>
</dbReference>
<reference evidence="4 5" key="1">
    <citation type="submission" date="2020-08" db="EMBL/GenBank/DDBJ databases">
        <title>Genomic Encyclopedia of Type Strains, Phase IV (KMG-IV): sequencing the most valuable type-strain genomes for metagenomic binning, comparative biology and taxonomic classification.</title>
        <authorList>
            <person name="Goeker M."/>
        </authorList>
    </citation>
    <scope>NUCLEOTIDE SEQUENCE [LARGE SCALE GENOMIC DNA]</scope>
    <source>
        <strain evidence="4 5">DSM 4731</strain>
    </source>
</reference>
<dbReference type="Pfam" id="PF04773">
    <property type="entry name" value="FecR"/>
    <property type="match status" value="1"/>
</dbReference>
<evidence type="ECO:0000259" key="3">
    <source>
        <dbReference type="Pfam" id="PF16220"/>
    </source>
</evidence>
<dbReference type="Gene3D" id="2.60.120.1440">
    <property type="match status" value="1"/>
</dbReference>
<dbReference type="InterPro" id="IPR012373">
    <property type="entry name" value="Ferrdict_sens_TM"/>
</dbReference>
<dbReference type="PANTHER" id="PTHR30273">
    <property type="entry name" value="PERIPLASMIC SIGNAL SENSOR AND SIGMA FACTOR ACTIVATOR FECR-RELATED"/>
    <property type="match status" value="1"/>
</dbReference>
<keyword evidence="1 4" id="KW-0812">Transmembrane</keyword>
<dbReference type="AlphaFoldDB" id="A0A7W9C802"/>
<keyword evidence="1" id="KW-1133">Transmembrane helix</keyword>
<proteinExistence type="predicted"/>
<dbReference type="EMBL" id="JACHOQ010000006">
    <property type="protein sequence ID" value="MBB5740798.1"/>
    <property type="molecule type" value="Genomic_DNA"/>
</dbReference>
<evidence type="ECO:0000256" key="1">
    <source>
        <dbReference type="SAM" id="Phobius"/>
    </source>
</evidence>
<evidence type="ECO:0000313" key="4">
    <source>
        <dbReference type="EMBL" id="MBB5740798.1"/>
    </source>
</evidence>
<dbReference type="InterPro" id="IPR006860">
    <property type="entry name" value="FecR"/>
</dbReference>
<name>A0A7W9C802_9CAUL</name>
<dbReference type="Proteomes" id="UP000527324">
    <property type="component" value="Unassembled WGS sequence"/>
</dbReference>
<comment type="caution">
    <text evidence="4">The sequence shown here is derived from an EMBL/GenBank/DDBJ whole genome shotgun (WGS) entry which is preliminary data.</text>
</comment>
<organism evidence="4 5">
    <name type="scientific">Brevundimonas aurantiaca</name>
    <dbReference type="NCBI Taxonomy" id="74316"/>
    <lineage>
        <taxon>Bacteria</taxon>
        <taxon>Pseudomonadati</taxon>
        <taxon>Pseudomonadota</taxon>
        <taxon>Alphaproteobacteria</taxon>
        <taxon>Caulobacterales</taxon>
        <taxon>Caulobacteraceae</taxon>
        <taxon>Brevundimonas</taxon>
    </lineage>
</organism>
<evidence type="ECO:0000313" key="5">
    <source>
        <dbReference type="Proteomes" id="UP000527324"/>
    </source>
</evidence>
<feature type="domain" description="FecR protein" evidence="2">
    <location>
        <begin position="116"/>
        <end position="208"/>
    </location>
</feature>
<protein>
    <submittedName>
        <fullName evidence="4">Transmembrane sensor</fullName>
    </submittedName>
</protein>
<dbReference type="InterPro" id="IPR032623">
    <property type="entry name" value="FecR_N"/>
</dbReference>
<accession>A0A7W9C802</accession>
<dbReference type="GO" id="GO:0016989">
    <property type="term" value="F:sigma factor antagonist activity"/>
    <property type="evidence" value="ECO:0007669"/>
    <property type="project" value="TreeGrafter"/>
</dbReference>
<feature type="domain" description="FecR N-terminal" evidence="3">
    <location>
        <begin position="13"/>
        <end position="54"/>
    </location>
</feature>
<evidence type="ECO:0000259" key="2">
    <source>
        <dbReference type="Pfam" id="PF04773"/>
    </source>
</evidence>
<feature type="transmembrane region" description="Helical" evidence="1">
    <location>
        <begin position="90"/>
        <end position="111"/>
    </location>
</feature>
<gene>
    <name evidence="4" type="ORF">GGQ93_002527</name>
</gene>
<keyword evidence="5" id="KW-1185">Reference proteome</keyword>
<dbReference type="Pfam" id="PF16220">
    <property type="entry name" value="DUF4880"/>
    <property type="match status" value="1"/>
</dbReference>
<dbReference type="RefSeq" id="WP_183217419.1">
    <property type="nucleotide sequence ID" value="NZ_CAJFZW010000055.1"/>
</dbReference>
<sequence>MTNPTMRVEKAEKEAADWHARLGTTSVATKTIEEFFEWRSRPGNADAYRRVERVWRESQGLAGDPDVAGALAEARGRGKGRAPKRDRRPFVLGGLAITTAFALVIGGAFWWDGRGVYSTTIGERRVVTLADGSSVNLDTDSRIRVRFSGDERRIELEQGQALFDVASDAGRPFLVRAGETEVKAVGTVFDVRRTGSAVRVTLISGVVEVADPDAPSRPRRMAAGEQTRVSARGITTAPVDVATATSWTDGRLIFDDIPLEQAVAEVNRYLVDKIEIDDPAIRGIAVNGVFRTGDRDAFVAASSDVMGLAVVPKADGSISLARRRK</sequence>
<keyword evidence="1" id="KW-0472">Membrane</keyword>
<dbReference type="PANTHER" id="PTHR30273:SF2">
    <property type="entry name" value="PROTEIN FECR"/>
    <property type="match status" value="1"/>
</dbReference>